<dbReference type="RefSeq" id="WP_308482087.1">
    <property type="nucleotide sequence ID" value="NZ_OY726397.1"/>
</dbReference>
<keyword evidence="2" id="KW-1185">Reference proteome</keyword>
<organism evidence="1 2">
    <name type="scientific">[Mycobacterium] burgundiense</name>
    <dbReference type="NCBI Taxonomy" id="3064286"/>
    <lineage>
        <taxon>Bacteria</taxon>
        <taxon>Bacillati</taxon>
        <taxon>Actinomycetota</taxon>
        <taxon>Actinomycetes</taxon>
        <taxon>Mycobacteriales</taxon>
        <taxon>Mycobacteriaceae</taxon>
        <taxon>Mycolicibacterium</taxon>
    </lineage>
</organism>
<reference evidence="1 2" key="1">
    <citation type="submission" date="2023-08" db="EMBL/GenBank/DDBJ databases">
        <authorList>
            <person name="Folkvardsen B D."/>
            <person name="Norman A."/>
        </authorList>
    </citation>
    <scope>NUCLEOTIDE SEQUENCE [LARGE SCALE GENOMIC DNA]</scope>
    <source>
        <strain evidence="1 2">Mu0053</strain>
    </source>
</reference>
<dbReference type="SUPFAM" id="SSF103642">
    <property type="entry name" value="Sec-C motif"/>
    <property type="match status" value="1"/>
</dbReference>
<sequence>MAEPIDLLATILAEHGPLDEDTLEQRLRAEGVADAAAVIKNTLQFMECPAGQLTDERWVWVPTVVAGRVFTHRLSAGESTHDILTVTPDLAPLSVLFEHEPYSQLANGAPVALAIGDYDDELLELRGIPDDLVPEGGVLVLPPGTLDALGAGADDVVGIRISPQGLVVERVDATAPTDLGPRLAAMLAPDKPTYIDAAVWAMCLQDPAAFTEPAPPLSEIIGELGLKRQLELLAPAEFDFERWRFDIQCDALATHHDIDPDDALAVWSLVKLSESMSALLASADPEDVPEEIEPVDGPDVMAEFGAVLADPLLAEILLEETVGLGRVNPAGLGLFAETLEPRVPRAARVACRWLHALMLERVGAVEEAERELSAAESMDPDWPLALVDLARFSSDRGDAERSLALLRRAGFAADHPQVKLLEPFRAVARPGLGRNEPCWCGSGRKYKKCHLGNEKPPLAERAAWLYRKATQHVLMTGWSDLLTELEFGRARYDDDPQAAEDPLMMDIVLFEGGAFADFLRVRGFLLPDDERLLAEQWLLGERSVFEVEAVRPGQDVDLRDVRTGDAHTVRDRLATQQLKPGHLICSRLSPAEDALLFLGGLEPVALQQRDALVKLLDSEPDPEELVAFLSARFAPPRLANTEGHPMAVCEATARVDDPARLTAELDTAFDRLDGQRWHEHVTTQGMQRIRAIFTLEGNELRVETNSEQRMDDALATLARLDPTLSVVDDTREPIGDVRTLAERFPNAGEGRLDPQDPQVAAALDAFIRTYETTWLDESIPALNGYTPRQAAEDPTRRGDLIKLLNTFPAGAAAGSGMNADRLRAALGLE</sequence>
<protein>
    <submittedName>
        <fullName evidence="1">SEC-C domain-containing protein</fullName>
    </submittedName>
</protein>
<evidence type="ECO:0000313" key="2">
    <source>
        <dbReference type="Proteomes" id="UP001190465"/>
    </source>
</evidence>
<proteinExistence type="predicted"/>
<dbReference type="InterPro" id="IPR004027">
    <property type="entry name" value="SEC_C_motif"/>
</dbReference>
<dbReference type="EMBL" id="OY726397">
    <property type="protein sequence ID" value="CAJ1501327.1"/>
    <property type="molecule type" value="Genomic_DNA"/>
</dbReference>
<name>A0ABM9LLZ6_9MYCO</name>
<evidence type="ECO:0000313" key="1">
    <source>
        <dbReference type="EMBL" id="CAJ1501327.1"/>
    </source>
</evidence>
<dbReference type="Gene3D" id="3.10.450.50">
    <property type="match status" value="1"/>
</dbReference>
<gene>
    <name evidence="1" type="ORF">MU0053_001898</name>
</gene>
<dbReference type="Pfam" id="PF02810">
    <property type="entry name" value="SEC-C"/>
    <property type="match status" value="1"/>
</dbReference>
<dbReference type="Proteomes" id="UP001190465">
    <property type="component" value="Chromosome"/>
</dbReference>
<accession>A0ABM9LLZ6</accession>